<evidence type="ECO:0000256" key="2">
    <source>
        <dbReference type="ARBA" id="ARBA00022692"/>
    </source>
</evidence>
<dbReference type="PRINTS" id="PR01840">
    <property type="entry name" value="TATCFAMILY"/>
</dbReference>
<feature type="region of interest" description="Disordered" evidence="8">
    <location>
        <begin position="1"/>
        <end position="57"/>
    </location>
</feature>
<keyword evidence="6 7" id="KW-0472">Membrane</keyword>
<dbReference type="SUPFAM" id="SSF103473">
    <property type="entry name" value="MFS general substrate transporter"/>
    <property type="match status" value="1"/>
</dbReference>
<evidence type="ECO:0000256" key="5">
    <source>
        <dbReference type="ARBA" id="ARBA00023010"/>
    </source>
</evidence>
<dbReference type="GO" id="GO:0033281">
    <property type="term" value="C:TAT protein transport complex"/>
    <property type="evidence" value="ECO:0007669"/>
    <property type="project" value="UniProtKB-UniRule"/>
</dbReference>
<comment type="function">
    <text evidence="7">Part of the twin-arginine translocation (Tat) system that transports large folded proteins containing a characteristic twin-arginine motif in their signal peptide across membranes. Together with TatB, TatC is part of a receptor directly interacting with Tat signal peptides.</text>
</comment>
<gene>
    <name evidence="7" type="primary">tatC</name>
    <name evidence="9" type="ORF">HDA30_000769</name>
</gene>
<protein>
    <recommendedName>
        <fullName evidence="7">Sec-independent protein translocase protein TatC</fullName>
    </recommendedName>
</protein>
<dbReference type="EMBL" id="JACHNA010000001">
    <property type="protein sequence ID" value="MBB4735261.1"/>
    <property type="molecule type" value="Genomic_DNA"/>
</dbReference>
<comment type="subcellular location">
    <subcellularLocation>
        <location evidence="7">Cell membrane</location>
        <topology evidence="7">Multi-pass membrane protein</topology>
    </subcellularLocation>
    <subcellularLocation>
        <location evidence="1">Membrane</location>
        <topology evidence="1">Multi-pass membrane protein</topology>
    </subcellularLocation>
</comment>
<keyword evidence="2 7" id="KW-0812">Transmembrane</keyword>
<feature type="transmembrane region" description="Helical" evidence="7">
    <location>
        <begin position="241"/>
        <end position="258"/>
    </location>
</feature>
<reference evidence="9 10" key="1">
    <citation type="submission" date="2020-08" db="EMBL/GenBank/DDBJ databases">
        <title>Sequencing the genomes of 1000 actinobacteria strains.</title>
        <authorList>
            <person name="Klenk H.-P."/>
        </authorList>
    </citation>
    <scope>NUCLEOTIDE SEQUENCE [LARGE SCALE GENOMIC DNA]</scope>
    <source>
        <strain evidence="9 10">DSM 23974</strain>
    </source>
</reference>
<dbReference type="Pfam" id="PF00902">
    <property type="entry name" value="TatC"/>
    <property type="match status" value="1"/>
</dbReference>
<dbReference type="GO" id="GO:0043953">
    <property type="term" value="P:protein transport by the Tat complex"/>
    <property type="evidence" value="ECO:0007669"/>
    <property type="project" value="UniProtKB-UniRule"/>
</dbReference>
<evidence type="ECO:0000256" key="3">
    <source>
        <dbReference type="ARBA" id="ARBA00022927"/>
    </source>
</evidence>
<dbReference type="Proteomes" id="UP000540191">
    <property type="component" value="Unassembled WGS sequence"/>
</dbReference>
<feature type="transmembrane region" description="Helical" evidence="7">
    <location>
        <begin position="119"/>
        <end position="144"/>
    </location>
</feature>
<proteinExistence type="inferred from homology"/>
<keyword evidence="4 7" id="KW-1133">Transmembrane helix</keyword>
<comment type="similarity">
    <text evidence="7">Belongs to the TatC family.</text>
</comment>
<organism evidence="9 10">
    <name type="scientific">Micrococcus cohnii</name>
    <dbReference type="NCBI Taxonomy" id="993416"/>
    <lineage>
        <taxon>Bacteria</taxon>
        <taxon>Bacillati</taxon>
        <taxon>Actinomycetota</taxon>
        <taxon>Actinomycetes</taxon>
        <taxon>Micrococcales</taxon>
        <taxon>Micrococcaceae</taxon>
        <taxon>Micrococcus</taxon>
    </lineage>
</organism>
<keyword evidence="7" id="KW-0813">Transport</keyword>
<dbReference type="AlphaFoldDB" id="A0A7W7GN88"/>
<evidence type="ECO:0000256" key="1">
    <source>
        <dbReference type="ARBA" id="ARBA00004141"/>
    </source>
</evidence>
<dbReference type="NCBIfam" id="TIGR00945">
    <property type="entry name" value="tatC"/>
    <property type="match status" value="1"/>
</dbReference>
<accession>A0A7W7GN88</accession>
<keyword evidence="5 7" id="KW-0811">Translocation</keyword>
<feature type="compositionally biased region" description="Basic and acidic residues" evidence="8">
    <location>
        <begin position="22"/>
        <end position="35"/>
    </location>
</feature>
<comment type="subunit">
    <text evidence="7">The Tat system comprises two distinct complexes: a TatABC complex, containing multiple copies of TatA, TatB and TatC subunits, and a separate TatA complex, containing only TatA subunits. Substrates initially bind to the TatABC complex, which probably triggers association of the separate TatA complex to form the active translocon.</text>
</comment>
<sequence length="314" mass="34066">MTSQSTPHEAPVAQGGISAEAEPDRAEQVRADAPGRTRGRRRKPKKPKNPNGEMPLKEHLKELRDRLIKAAIAVVLGAVVGFIVYKPVFETVTKPIAEASGEGQLSAVTFDTVGAPFDVMLQVAFFIGVVVSSPVWLYQIWAFIVPGLKRNEKKYAIGFLSAAIPLFLLGIFLGWLVLPQAVIFFFGFTPEAGANMIPAQTYIPFVLRLLLAFGAALVLPVLLVGLNMLGMLPGRTIVKHWRITVFGIAVIAALAAPGGDAISMFYLAAPLVVLFGVAIALCLVNDKRRSRRRKVDEARLEQEIASGPKPLHEL</sequence>
<name>A0A7W7GN88_9MICC</name>
<keyword evidence="7" id="KW-1003">Cell membrane</keyword>
<evidence type="ECO:0000256" key="8">
    <source>
        <dbReference type="SAM" id="MobiDB-lite"/>
    </source>
</evidence>
<feature type="transmembrane region" description="Helical" evidence="7">
    <location>
        <begin position="156"/>
        <end position="186"/>
    </location>
</feature>
<dbReference type="InterPro" id="IPR002033">
    <property type="entry name" value="TatC"/>
</dbReference>
<dbReference type="PANTHER" id="PTHR30371">
    <property type="entry name" value="SEC-INDEPENDENT PROTEIN TRANSLOCASE PROTEIN TATC"/>
    <property type="match status" value="1"/>
</dbReference>
<keyword evidence="10" id="KW-1185">Reference proteome</keyword>
<dbReference type="PANTHER" id="PTHR30371:SF0">
    <property type="entry name" value="SEC-INDEPENDENT PROTEIN TRANSLOCASE PROTEIN TATC, CHLOROPLASTIC-RELATED"/>
    <property type="match status" value="1"/>
</dbReference>
<feature type="transmembrane region" description="Helical" evidence="7">
    <location>
        <begin position="67"/>
        <end position="85"/>
    </location>
</feature>
<feature type="transmembrane region" description="Helical" evidence="7">
    <location>
        <begin position="264"/>
        <end position="284"/>
    </location>
</feature>
<dbReference type="GO" id="GO:0009977">
    <property type="term" value="F:proton motive force dependent protein transmembrane transporter activity"/>
    <property type="evidence" value="ECO:0007669"/>
    <property type="project" value="TreeGrafter"/>
</dbReference>
<feature type="compositionally biased region" description="Basic residues" evidence="8">
    <location>
        <begin position="37"/>
        <end position="48"/>
    </location>
</feature>
<keyword evidence="3 7" id="KW-0653">Protein transport</keyword>
<dbReference type="GO" id="GO:0065002">
    <property type="term" value="P:intracellular protein transmembrane transport"/>
    <property type="evidence" value="ECO:0007669"/>
    <property type="project" value="TreeGrafter"/>
</dbReference>
<evidence type="ECO:0000256" key="4">
    <source>
        <dbReference type="ARBA" id="ARBA00022989"/>
    </source>
</evidence>
<evidence type="ECO:0000313" key="9">
    <source>
        <dbReference type="EMBL" id="MBB4735261.1"/>
    </source>
</evidence>
<evidence type="ECO:0000256" key="6">
    <source>
        <dbReference type="ARBA" id="ARBA00023136"/>
    </source>
</evidence>
<dbReference type="HAMAP" id="MF_00902">
    <property type="entry name" value="TatC"/>
    <property type="match status" value="1"/>
</dbReference>
<dbReference type="InterPro" id="IPR036259">
    <property type="entry name" value="MFS_trans_sf"/>
</dbReference>
<feature type="transmembrane region" description="Helical" evidence="7">
    <location>
        <begin position="206"/>
        <end position="229"/>
    </location>
</feature>
<comment type="caution">
    <text evidence="9">The sequence shown here is derived from an EMBL/GenBank/DDBJ whole genome shotgun (WGS) entry which is preliminary data.</text>
</comment>
<evidence type="ECO:0000313" key="10">
    <source>
        <dbReference type="Proteomes" id="UP000540191"/>
    </source>
</evidence>
<evidence type="ECO:0000256" key="7">
    <source>
        <dbReference type="HAMAP-Rule" id="MF_00902"/>
    </source>
</evidence>